<dbReference type="Gene3D" id="1.10.1200.270">
    <property type="entry name" value="Methyltransferase, alpha-helical capping domain"/>
    <property type="match status" value="1"/>
</dbReference>
<organism evidence="6 7">
    <name type="scientific">Microthlaspi erraticum</name>
    <dbReference type="NCBI Taxonomy" id="1685480"/>
    <lineage>
        <taxon>Eukaryota</taxon>
        <taxon>Viridiplantae</taxon>
        <taxon>Streptophyta</taxon>
        <taxon>Embryophyta</taxon>
        <taxon>Tracheophyta</taxon>
        <taxon>Spermatophyta</taxon>
        <taxon>Magnoliopsida</taxon>
        <taxon>eudicotyledons</taxon>
        <taxon>Gunneridae</taxon>
        <taxon>Pentapetalae</taxon>
        <taxon>rosids</taxon>
        <taxon>malvids</taxon>
        <taxon>Brassicales</taxon>
        <taxon>Brassicaceae</taxon>
        <taxon>Coluteocarpeae</taxon>
        <taxon>Microthlaspi</taxon>
    </lineage>
</organism>
<comment type="caution">
    <text evidence="6">The sequence shown here is derived from an EMBL/GenBank/DDBJ whole genome shotgun (WGS) entry which is preliminary data.</text>
</comment>
<evidence type="ECO:0000256" key="2">
    <source>
        <dbReference type="ARBA" id="ARBA00022679"/>
    </source>
</evidence>
<dbReference type="Proteomes" id="UP000467841">
    <property type="component" value="Unassembled WGS sequence"/>
</dbReference>
<dbReference type="Gene3D" id="3.40.50.150">
    <property type="entry name" value="Vaccinia Virus protein VP39"/>
    <property type="match status" value="1"/>
</dbReference>
<dbReference type="AlphaFoldDB" id="A0A6D2KET5"/>
<dbReference type="InterPro" id="IPR029063">
    <property type="entry name" value="SAM-dependent_MTases_sf"/>
</dbReference>
<evidence type="ECO:0000256" key="5">
    <source>
        <dbReference type="ARBA" id="ARBA00022842"/>
    </source>
</evidence>
<keyword evidence="4" id="KW-0479">Metal-binding</keyword>
<evidence type="ECO:0000313" key="7">
    <source>
        <dbReference type="Proteomes" id="UP000467841"/>
    </source>
</evidence>
<sequence length="360" mass="41020">MPTSSQSYPMSGGDDQHSYIHNSSYQKAGIDGVEEKTRQYILENLDLMNLNPNLSTFTIADFGCSIGPNTFHAVQNIIDTVKLKHLKENQENCLGPLEFQVCFNDQRNNDFNTLFRTQPSSSEREYFSVGVPGSFYGRVLPRNSVHIGHTSYTTHWLSKVPDNVCDKNSPAWNKNYIQCNDLIEEVTNAYKVQFKKDMKGFLEARAEELVPGGLMIALGQCLPDGVGLYETWQGIVKDIIGDCLMDMAKSGVTTEEKIELFNLPMYFPQFSELKEEIEQNGSFTIEMMETVSHSLETMQLTNDFITSMYRAILSTVVEEHFGADVVDELFDRLAKKLSKHPIDFEICKKQMVYYIVLKRK</sequence>
<accession>A0A6D2KET5</accession>
<dbReference type="Pfam" id="PF03492">
    <property type="entry name" value="Methyltransf_7"/>
    <property type="match status" value="1"/>
</dbReference>
<dbReference type="PANTHER" id="PTHR31009">
    <property type="entry name" value="S-ADENOSYL-L-METHIONINE:CARBOXYL METHYLTRANSFERASE FAMILY PROTEIN"/>
    <property type="match status" value="1"/>
</dbReference>
<evidence type="ECO:0000256" key="4">
    <source>
        <dbReference type="ARBA" id="ARBA00022723"/>
    </source>
</evidence>
<keyword evidence="2" id="KW-0808">Transferase</keyword>
<dbReference type="InterPro" id="IPR042086">
    <property type="entry name" value="MeTrfase_capping"/>
</dbReference>
<keyword evidence="5" id="KW-0460">Magnesium</keyword>
<keyword evidence="1" id="KW-0489">Methyltransferase</keyword>
<evidence type="ECO:0000256" key="3">
    <source>
        <dbReference type="ARBA" id="ARBA00022691"/>
    </source>
</evidence>
<dbReference type="SUPFAM" id="SSF53335">
    <property type="entry name" value="S-adenosyl-L-methionine-dependent methyltransferases"/>
    <property type="match status" value="1"/>
</dbReference>
<evidence type="ECO:0000256" key="1">
    <source>
        <dbReference type="ARBA" id="ARBA00022603"/>
    </source>
</evidence>
<gene>
    <name evidence="6" type="ORF">MERR_LOCUS42771</name>
</gene>
<proteinExistence type="predicted"/>
<dbReference type="GO" id="GO:0008168">
    <property type="term" value="F:methyltransferase activity"/>
    <property type="evidence" value="ECO:0007669"/>
    <property type="project" value="UniProtKB-KW"/>
</dbReference>
<protein>
    <submittedName>
        <fullName evidence="6">Uncharacterized protein</fullName>
    </submittedName>
</protein>
<dbReference type="OrthoDB" id="1523883at2759"/>
<keyword evidence="7" id="KW-1185">Reference proteome</keyword>
<dbReference type="InterPro" id="IPR005299">
    <property type="entry name" value="MeTrfase_7"/>
</dbReference>
<reference evidence="6" key="1">
    <citation type="submission" date="2020-01" db="EMBL/GenBank/DDBJ databases">
        <authorList>
            <person name="Mishra B."/>
        </authorList>
    </citation>
    <scope>NUCLEOTIDE SEQUENCE [LARGE SCALE GENOMIC DNA]</scope>
</reference>
<dbReference type="GO" id="GO:0046872">
    <property type="term" value="F:metal ion binding"/>
    <property type="evidence" value="ECO:0007669"/>
    <property type="project" value="UniProtKB-KW"/>
</dbReference>
<evidence type="ECO:0000313" key="6">
    <source>
        <dbReference type="EMBL" id="CAA7055535.1"/>
    </source>
</evidence>
<keyword evidence="3" id="KW-0949">S-adenosyl-L-methionine</keyword>
<name>A0A6D2KET5_9BRAS</name>
<dbReference type="EMBL" id="CACVBM020001607">
    <property type="protein sequence ID" value="CAA7055535.1"/>
    <property type="molecule type" value="Genomic_DNA"/>
</dbReference>
<dbReference type="GO" id="GO:0032259">
    <property type="term" value="P:methylation"/>
    <property type="evidence" value="ECO:0007669"/>
    <property type="project" value="UniProtKB-KW"/>
</dbReference>